<evidence type="ECO:0000313" key="3">
    <source>
        <dbReference type="EMBL" id="GAA5169246.1"/>
    </source>
</evidence>
<accession>A0ABP9QXT3</accession>
<reference evidence="4" key="1">
    <citation type="journal article" date="2019" name="Int. J. Syst. Evol. Microbiol.">
        <title>The Global Catalogue of Microorganisms (GCM) 10K type strain sequencing project: providing services to taxonomists for standard genome sequencing and annotation.</title>
        <authorList>
            <consortium name="The Broad Institute Genomics Platform"/>
            <consortium name="The Broad Institute Genome Sequencing Center for Infectious Disease"/>
            <person name="Wu L."/>
            <person name="Ma J."/>
        </authorList>
    </citation>
    <scope>NUCLEOTIDE SEQUENCE [LARGE SCALE GENOMIC DNA]</scope>
    <source>
        <strain evidence="4">JCM 18472</strain>
    </source>
</reference>
<dbReference type="SUPFAM" id="SSF52540">
    <property type="entry name" value="P-loop containing nucleoside triphosphate hydrolases"/>
    <property type="match status" value="1"/>
</dbReference>
<dbReference type="Gene3D" id="3.40.50.300">
    <property type="entry name" value="P-loop containing nucleotide triphosphate hydrolases"/>
    <property type="match status" value="1"/>
</dbReference>
<feature type="domain" description="Molybdopterin-guanine dinucleotide biosynthesis protein B (MobB)" evidence="2">
    <location>
        <begin position="116"/>
        <end position="174"/>
    </location>
</feature>
<dbReference type="EMBL" id="BAABKI010000002">
    <property type="protein sequence ID" value="GAA5169246.1"/>
    <property type="molecule type" value="Genomic_DNA"/>
</dbReference>
<feature type="region of interest" description="Disordered" evidence="1">
    <location>
        <begin position="90"/>
        <end position="116"/>
    </location>
</feature>
<dbReference type="Pfam" id="PF03205">
    <property type="entry name" value="MobB"/>
    <property type="match status" value="2"/>
</dbReference>
<proteinExistence type="predicted"/>
<dbReference type="InterPro" id="IPR052539">
    <property type="entry name" value="MGD_biosynthesis_adapter"/>
</dbReference>
<keyword evidence="4" id="KW-1185">Reference proteome</keyword>
<dbReference type="InterPro" id="IPR004435">
    <property type="entry name" value="MobB_dom"/>
</dbReference>
<dbReference type="RefSeq" id="WP_031383806.1">
    <property type="nucleotide sequence ID" value="NZ_BAABKI010000002.1"/>
</dbReference>
<dbReference type="PANTHER" id="PTHR40072">
    <property type="entry name" value="MOLYBDOPTERIN-GUANINE DINUCLEOTIDE BIOSYNTHESIS ADAPTER PROTEIN-RELATED"/>
    <property type="match status" value="1"/>
</dbReference>
<gene>
    <name evidence="3" type="ORF">GCM10023342_00810</name>
</gene>
<name>A0ABP9QXT3_9GAMM</name>
<comment type="caution">
    <text evidence="3">The sequence shown here is derived from an EMBL/GenBank/DDBJ whole genome shotgun (WGS) entry which is preliminary data.</text>
</comment>
<dbReference type="CDD" id="cd03116">
    <property type="entry name" value="MobB"/>
    <property type="match status" value="1"/>
</dbReference>
<evidence type="ECO:0000259" key="2">
    <source>
        <dbReference type="Pfam" id="PF03205"/>
    </source>
</evidence>
<evidence type="ECO:0000313" key="4">
    <source>
        <dbReference type="Proteomes" id="UP001500074"/>
    </source>
</evidence>
<dbReference type="InterPro" id="IPR027417">
    <property type="entry name" value="P-loop_NTPase"/>
</dbReference>
<dbReference type="PANTHER" id="PTHR40072:SF1">
    <property type="entry name" value="MOLYBDOPTERIN-GUANINE DINUCLEOTIDE BIOSYNTHESIS ADAPTER PROTEIN"/>
    <property type="match status" value="1"/>
</dbReference>
<dbReference type="NCBIfam" id="TIGR00176">
    <property type="entry name" value="mobB"/>
    <property type="match status" value="1"/>
</dbReference>
<organism evidence="3 4">
    <name type="scientific">Modicisalibacter zincidurans</name>
    <dbReference type="NCBI Taxonomy" id="1178777"/>
    <lineage>
        <taxon>Bacteria</taxon>
        <taxon>Pseudomonadati</taxon>
        <taxon>Pseudomonadota</taxon>
        <taxon>Gammaproteobacteria</taxon>
        <taxon>Oceanospirillales</taxon>
        <taxon>Halomonadaceae</taxon>
        <taxon>Modicisalibacter</taxon>
    </lineage>
</organism>
<sequence length="218" mass="23731">MKLDLDRQPVPLLGIAAWSGVGKTTLLEALLPRLRQAGLRVAVIKHAHHRFDIDRPGKDSYRLRQAGATPMLVASRERFALMMETPCNETPCNETPCNETPCHETSGEEAQASPRDEGPDLAALLEHVQLMRPDLVLVEGFRHWPLPKLELHRPSLGKPLLAGEDPWIQAVASDAELVLPAGVAALDLNDLGALTAFVRDWPAAWAGCRGPRPGGDSS</sequence>
<dbReference type="Proteomes" id="UP001500074">
    <property type="component" value="Unassembled WGS sequence"/>
</dbReference>
<feature type="domain" description="Molybdopterin-guanine dinucleotide biosynthesis protein B (MobB)" evidence="2">
    <location>
        <begin position="13"/>
        <end position="88"/>
    </location>
</feature>
<evidence type="ECO:0000256" key="1">
    <source>
        <dbReference type="SAM" id="MobiDB-lite"/>
    </source>
</evidence>
<protein>
    <recommendedName>
        <fullName evidence="2">Molybdopterin-guanine dinucleotide biosynthesis protein B (MobB) domain-containing protein</fullName>
    </recommendedName>
</protein>